<evidence type="ECO:0000313" key="13">
    <source>
        <dbReference type="EMBL" id="THG05713.1"/>
    </source>
</evidence>
<dbReference type="Gene3D" id="3.80.10.10">
    <property type="entry name" value="Ribonuclease Inhibitor"/>
    <property type="match status" value="4"/>
</dbReference>
<organism evidence="13 14">
    <name type="scientific">Camellia sinensis var. sinensis</name>
    <name type="common">China tea</name>
    <dbReference type="NCBI Taxonomy" id="542762"/>
    <lineage>
        <taxon>Eukaryota</taxon>
        <taxon>Viridiplantae</taxon>
        <taxon>Streptophyta</taxon>
        <taxon>Embryophyta</taxon>
        <taxon>Tracheophyta</taxon>
        <taxon>Spermatophyta</taxon>
        <taxon>Magnoliopsida</taxon>
        <taxon>eudicotyledons</taxon>
        <taxon>Gunneridae</taxon>
        <taxon>Pentapetalae</taxon>
        <taxon>asterids</taxon>
        <taxon>Ericales</taxon>
        <taxon>Theaceae</taxon>
        <taxon>Camellia</taxon>
    </lineage>
</organism>
<dbReference type="STRING" id="542762.A0A4S4DRG6"/>
<proteinExistence type="inferred from homology"/>
<dbReference type="EMBL" id="SDRB02010575">
    <property type="protein sequence ID" value="THG05713.1"/>
    <property type="molecule type" value="Genomic_DNA"/>
</dbReference>
<dbReference type="Proteomes" id="UP000306102">
    <property type="component" value="Unassembled WGS sequence"/>
</dbReference>
<dbReference type="InterPro" id="IPR001611">
    <property type="entry name" value="Leu-rich_rpt"/>
</dbReference>
<dbReference type="Pfam" id="PF00560">
    <property type="entry name" value="LRR_1"/>
    <property type="match status" value="6"/>
</dbReference>
<keyword evidence="7" id="KW-0677">Repeat</keyword>
<evidence type="ECO:0000256" key="7">
    <source>
        <dbReference type="ARBA" id="ARBA00022737"/>
    </source>
</evidence>
<feature type="transmembrane region" description="Helical" evidence="12">
    <location>
        <begin position="676"/>
        <end position="699"/>
    </location>
</feature>
<keyword evidence="14" id="KW-1185">Reference proteome</keyword>
<evidence type="ECO:0000256" key="6">
    <source>
        <dbReference type="ARBA" id="ARBA00022729"/>
    </source>
</evidence>
<keyword evidence="8 12" id="KW-1133">Transmembrane helix</keyword>
<comment type="subcellular location">
    <subcellularLocation>
        <location evidence="1">Cell membrane</location>
        <topology evidence="1">Single-pass type I membrane protein</topology>
    </subcellularLocation>
</comment>
<keyword evidence="4" id="KW-0433">Leucine-rich repeat</keyword>
<gene>
    <name evidence="13" type="ORF">TEA_013395</name>
</gene>
<keyword evidence="6" id="KW-0732">Signal</keyword>
<dbReference type="FunFam" id="3.80.10.10:FF:000041">
    <property type="entry name" value="LRR receptor-like serine/threonine-protein kinase ERECTA"/>
    <property type="match status" value="2"/>
</dbReference>
<dbReference type="InterPro" id="IPR046956">
    <property type="entry name" value="RLP23-like"/>
</dbReference>
<sequence length="746" mass="82504">MSSLVSLDISGCNFYGSIPSGLQNMTSLRVFDASINNLNSTIPEGLFNLSSLISLRLGFNNIHGPIPIGLLNMTSLRDIYLPGNAFESNFPNWLYSFSHLESLNLGGNLLQGVISNAIGNLTSLFSLDLSFNRLEGRIPRSLGNLCKLKQIALSRNNFDGEMSLANSKIIFISGPIPMSIGRLSSLITLDLSNNQLNGTPPQSLGQLAKLERLYISYNLLKGVVYDIHFANLTRLYILDASGNSLTFKASDRWIPPFQIEVLRLSSWQLGPQFPLWLQSQGKLHELAIARTGISDSMPTWFWSKPSAFVYLNLSNNQIQGEIPRKLNARCTIDLSSNNFSGQLPLIPFNVGLIDLSKNSFSGSIYHMLCGTMDEPNTILRFLNLGDNFLSGRIPDCWKNWPSLSLHLRNNKLSGELPQSLQQCKKLLIIDLSKNEFIGNIPTWLGNSFSELIVLNVRSNKFQGDIPHELCCLSSLQILDLAHNNLSGPVPRCFNNFSAMAKKQNSSGDISYIEGFAEFLENAILVTKGRIFEYSTILQLVTSMDLSKNILSGEIPEGLTTLVELRSLNLSGNHLTGRIPEHIGDMGLLESLDFSLNQLWGEIPSSMSSLTFLSHLNLSYNNLIGRIPLSTQLQSLDNSSFVGNNLCGPPLANCDSNMIKPKVGHSGNEEEEEFPKVWFFAILALGFVVGFWAVLGPLLFKMSWRIAYFQFLDEVAYVLSVAYPKTKVSLTTDGTNATDGTSTSEEP</sequence>
<dbReference type="GO" id="GO:0051707">
    <property type="term" value="P:response to other organism"/>
    <property type="evidence" value="ECO:0007669"/>
    <property type="project" value="UniProtKB-ARBA"/>
</dbReference>
<evidence type="ECO:0000256" key="8">
    <source>
        <dbReference type="ARBA" id="ARBA00022989"/>
    </source>
</evidence>
<dbReference type="PANTHER" id="PTHR48063">
    <property type="entry name" value="LRR RECEPTOR-LIKE KINASE"/>
    <property type="match status" value="1"/>
</dbReference>
<dbReference type="InterPro" id="IPR032675">
    <property type="entry name" value="LRR_dom_sf"/>
</dbReference>
<evidence type="ECO:0000256" key="10">
    <source>
        <dbReference type="ARBA" id="ARBA00023170"/>
    </source>
</evidence>
<evidence type="ECO:0000256" key="5">
    <source>
        <dbReference type="ARBA" id="ARBA00022692"/>
    </source>
</evidence>
<keyword evidence="5 12" id="KW-0812">Transmembrane</keyword>
<dbReference type="GO" id="GO:0005886">
    <property type="term" value="C:plasma membrane"/>
    <property type="evidence" value="ECO:0007669"/>
    <property type="project" value="UniProtKB-SubCell"/>
</dbReference>
<evidence type="ECO:0000256" key="3">
    <source>
        <dbReference type="ARBA" id="ARBA00022475"/>
    </source>
</evidence>
<protein>
    <recommendedName>
        <fullName evidence="15">Leucine-rich repeat-containing N-terminal plant-type domain-containing protein</fullName>
    </recommendedName>
</protein>
<keyword evidence="9 12" id="KW-0472">Membrane</keyword>
<evidence type="ECO:0000256" key="1">
    <source>
        <dbReference type="ARBA" id="ARBA00004251"/>
    </source>
</evidence>
<dbReference type="SMART" id="SM00369">
    <property type="entry name" value="LRR_TYP"/>
    <property type="match status" value="7"/>
</dbReference>
<keyword evidence="11" id="KW-0325">Glycoprotein</keyword>
<dbReference type="PANTHER" id="PTHR48063:SF98">
    <property type="entry name" value="LRR RECEPTOR-LIKE SERINE_THREONINE-PROTEIN KINASE FLS2"/>
    <property type="match status" value="1"/>
</dbReference>
<evidence type="ECO:0000256" key="11">
    <source>
        <dbReference type="ARBA" id="ARBA00023180"/>
    </source>
</evidence>
<dbReference type="GO" id="GO:0006952">
    <property type="term" value="P:defense response"/>
    <property type="evidence" value="ECO:0007669"/>
    <property type="project" value="UniProtKB-ARBA"/>
</dbReference>
<evidence type="ECO:0000256" key="12">
    <source>
        <dbReference type="SAM" id="Phobius"/>
    </source>
</evidence>
<evidence type="ECO:0000256" key="4">
    <source>
        <dbReference type="ARBA" id="ARBA00022614"/>
    </source>
</evidence>
<dbReference type="FunFam" id="3.80.10.10:FF:000413">
    <property type="entry name" value="Inactive leucine-rich repeat receptor-like protein kinase"/>
    <property type="match status" value="1"/>
</dbReference>
<name>A0A4S4DRG6_CAMSN</name>
<comment type="caution">
    <text evidence="13">The sequence shown here is derived from an EMBL/GenBank/DDBJ whole genome shotgun (WGS) entry which is preliminary data.</text>
</comment>
<evidence type="ECO:0000256" key="9">
    <source>
        <dbReference type="ARBA" id="ARBA00023136"/>
    </source>
</evidence>
<reference evidence="13 14" key="1">
    <citation type="journal article" date="2018" name="Proc. Natl. Acad. Sci. U.S.A.">
        <title>Draft genome sequence of Camellia sinensis var. sinensis provides insights into the evolution of the tea genome and tea quality.</title>
        <authorList>
            <person name="Wei C."/>
            <person name="Yang H."/>
            <person name="Wang S."/>
            <person name="Zhao J."/>
            <person name="Liu C."/>
            <person name="Gao L."/>
            <person name="Xia E."/>
            <person name="Lu Y."/>
            <person name="Tai Y."/>
            <person name="She G."/>
            <person name="Sun J."/>
            <person name="Cao H."/>
            <person name="Tong W."/>
            <person name="Gao Q."/>
            <person name="Li Y."/>
            <person name="Deng W."/>
            <person name="Jiang X."/>
            <person name="Wang W."/>
            <person name="Chen Q."/>
            <person name="Zhang S."/>
            <person name="Li H."/>
            <person name="Wu J."/>
            <person name="Wang P."/>
            <person name="Li P."/>
            <person name="Shi C."/>
            <person name="Zheng F."/>
            <person name="Jian J."/>
            <person name="Huang B."/>
            <person name="Shan D."/>
            <person name="Shi M."/>
            <person name="Fang C."/>
            <person name="Yue Y."/>
            <person name="Li F."/>
            <person name="Li D."/>
            <person name="Wei S."/>
            <person name="Han B."/>
            <person name="Jiang C."/>
            <person name="Yin Y."/>
            <person name="Xia T."/>
            <person name="Zhang Z."/>
            <person name="Bennetzen J.L."/>
            <person name="Zhao S."/>
            <person name="Wan X."/>
        </authorList>
    </citation>
    <scope>NUCLEOTIDE SEQUENCE [LARGE SCALE GENOMIC DNA]</scope>
    <source>
        <strain evidence="14">cv. Shuchazao</strain>
        <tissue evidence="13">Leaf</tissue>
    </source>
</reference>
<accession>A0A4S4DRG6</accession>
<dbReference type="AlphaFoldDB" id="A0A4S4DRG6"/>
<keyword evidence="10" id="KW-0675">Receptor</keyword>
<keyword evidence="3" id="KW-1003">Cell membrane</keyword>
<comment type="similarity">
    <text evidence="2">Belongs to the RLP family.</text>
</comment>
<dbReference type="PRINTS" id="PR00019">
    <property type="entry name" value="LEURICHRPT"/>
</dbReference>
<evidence type="ECO:0000313" key="14">
    <source>
        <dbReference type="Proteomes" id="UP000306102"/>
    </source>
</evidence>
<evidence type="ECO:0008006" key="15">
    <source>
        <dbReference type="Google" id="ProtNLM"/>
    </source>
</evidence>
<dbReference type="SUPFAM" id="SSF52058">
    <property type="entry name" value="L domain-like"/>
    <property type="match status" value="1"/>
</dbReference>
<dbReference type="SUPFAM" id="SSF52047">
    <property type="entry name" value="RNI-like"/>
    <property type="match status" value="1"/>
</dbReference>
<dbReference type="Pfam" id="PF13855">
    <property type="entry name" value="LRR_8"/>
    <property type="match status" value="3"/>
</dbReference>
<dbReference type="InterPro" id="IPR003591">
    <property type="entry name" value="Leu-rich_rpt_typical-subtyp"/>
</dbReference>
<evidence type="ECO:0000256" key="2">
    <source>
        <dbReference type="ARBA" id="ARBA00009592"/>
    </source>
</evidence>